<dbReference type="AlphaFoldDB" id="A0AAV1KN97"/>
<protein>
    <submittedName>
        <fullName evidence="2">Uncharacterized protein</fullName>
    </submittedName>
</protein>
<dbReference type="PANTHER" id="PTHR11257">
    <property type="entry name" value="CHEMOSENSORY PROTEIN-RELATED"/>
    <property type="match status" value="1"/>
</dbReference>
<accession>A0AAV1KN97</accession>
<evidence type="ECO:0000313" key="2">
    <source>
        <dbReference type="EMBL" id="CAK1584486.1"/>
    </source>
</evidence>
<dbReference type="Proteomes" id="UP001314205">
    <property type="component" value="Unassembled WGS sequence"/>
</dbReference>
<comment type="caution">
    <text evidence="2">The sequence shown here is derived from an EMBL/GenBank/DDBJ whole genome shotgun (WGS) entry which is preliminary data.</text>
</comment>
<feature type="signal peptide" evidence="1">
    <location>
        <begin position="1"/>
        <end position="18"/>
    </location>
</feature>
<proteinExistence type="predicted"/>
<dbReference type="InterPro" id="IPR036682">
    <property type="entry name" value="OS_D_A10/PebIII_sf"/>
</dbReference>
<reference evidence="2 3" key="1">
    <citation type="submission" date="2023-11" db="EMBL/GenBank/DDBJ databases">
        <authorList>
            <person name="Hedman E."/>
            <person name="Englund M."/>
            <person name="Stromberg M."/>
            <person name="Nyberg Akerstrom W."/>
            <person name="Nylinder S."/>
            <person name="Jareborg N."/>
            <person name="Kallberg Y."/>
            <person name="Kronander E."/>
        </authorList>
    </citation>
    <scope>NUCLEOTIDE SEQUENCE [LARGE SCALE GENOMIC DNA]</scope>
</reference>
<dbReference type="EMBL" id="CAVLGL010000068">
    <property type="protein sequence ID" value="CAK1584486.1"/>
    <property type="molecule type" value="Genomic_DNA"/>
</dbReference>
<dbReference type="InterPro" id="IPR005055">
    <property type="entry name" value="A10/PebIII"/>
</dbReference>
<dbReference type="Gene3D" id="1.10.2080.10">
    <property type="entry name" value="Insect odorant-binding protein A10/Ejaculatory bulb-specific protein 3"/>
    <property type="match status" value="1"/>
</dbReference>
<dbReference type="PANTHER" id="PTHR11257:SF12">
    <property type="entry name" value="EJACULATORY BULB-SPECIFIC PROTEIN 3-RELATED"/>
    <property type="match status" value="1"/>
</dbReference>
<evidence type="ECO:0000313" key="3">
    <source>
        <dbReference type="Proteomes" id="UP001314205"/>
    </source>
</evidence>
<evidence type="ECO:0000256" key="1">
    <source>
        <dbReference type="SAM" id="SignalP"/>
    </source>
</evidence>
<organism evidence="2 3">
    <name type="scientific">Parnassius mnemosyne</name>
    <name type="common">clouded apollo</name>
    <dbReference type="NCBI Taxonomy" id="213953"/>
    <lineage>
        <taxon>Eukaryota</taxon>
        <taxon>Metazoa</taxon>
        <taxon>Ecdysozoa</taxon>
        <taxon>Arthropoda</taxon>
        <taxon>Hexapoda</taxon>
        <taxon>Insecta</taxon>
        <taxon>Pterygota</taxon>
        <taxon>Neoptera</taxon>
        <taxon>Endopterygota</taxon>
        <taxon>Lepidoptera</taxon>
        <taxon>Glossata</taxon>
        <taxon>Ditrysia</taxon>
        <taxon>Papilionoidea</taxon>
        <taxon>Papilionidae</taxon>
        <taxon>Parnassiinae</taxon>
        <taxon>Parnassini</taxon>
        <taxon>Parnassius</taxon>
        <taxon>Driopa</taxon>
    </lineage>
</organism>
<gene>
    <name evidence="2" type="ORF">PARMNEM_LOCUS5713</name>
</gene>
<keyword evidence="3" id="KW-1185">Reference proteome</keyword>
<dbReference type="Pfam" id="PF03392">
    <property type="entry name" value="OS-D"/>
    <property type="match status" value="1"/>
</dbReference>
<sequence length="127" mass="15049">MKLVAYIILLFFVTIAHAQTSEKYTSRYDDLNIEDVLTNRRFLVSYIRCLLDIGKCSPEGRELKSHIREALANKCARCTEPQRRSTLLVIAHLINREPNYWKQLTEKFDRDHKYTKNYEATLKKIQI</sequence>
<dbReference type="SUPFAM" id="SSF100910">
    <property type="entry name" value="Chemosensory protein Csp2"/>
    <property type="match status" value="1"/>
</dbReference>
<keyword evidence="1" id="KW-0732">Signal</keyword>
<name>A0AAV1KN97_9NEOP</name>
<feature type="chain" id="PRO_5043314874" evidence="1">
    <location>
        <begin position="19"/>
        <end position="127"/>
    </location>
</feature>